<reference evidence="2" key="1">
    <citation type="submission" date="2018-05" db="EMBL/GenBank/DDBJ databases">
        <authorList>
            <person name="Lanie J.A."/>
            <person name="Ng W.-L."/>
            <person name="Kazmierczak K.M."/>
            <person name="Andrzejewski T.M."/>
            <person name="Davidsen T.M."/>
            <person name="Wayne K.J."/>
            <person name="Tettelin H."/>
            <person name="Glass J.I."/>
            <person name="Rusch D."/>
            <person name="Podicherti R."/>
            <person name="Tsui H.-C.T."/>
            <person name="Winkler M.E."/>
        </authorList>
    </citation>
    <scope>NUCLEOTIDE SEQUENCE</scope>
</reference>
<feature type="region of interest" description="Disordered" evidence="1">
    <location>
        <begin position="24"/>
        <end position="47"/>
    </location>
</feature>
<proteinExistence type="predicted"/>
<feature type="region of interest" description="Disordered" evidence="1">
    <location>
        <begin position="86"/>
        <end position="122"/>
    </location>
</feature>
<dbReference type="AlphaFoldDB" id="A0A383C1W2"/>
<evidence type="ECO:0000256" key="1">
    <source>
        <dbReference type="SAM" id="MobiDB-lite"/>
    </source>
</evidence>
<evidence type="ECO:0000313" key="2">
    <source>
        <dbReference type="EMBL" id="SVE25565.1"/>
    </source>
</evidence>
<accession>A0A383C1W2</accession>
<gene>
    <name evidence="2" type="ORF">METZ01_LOCUS478419</name>
</gene>
<sequence length="143" mass="16172">VKAGKLSKEAAQKKLAGLKKEIWGGDLKKDSGDKKKGSGDKKEGYDKREAKFHAFEKEIWGAVKAGKLSKEDAMKKLKGLKDQIWSGDLKNDWNGKKDWDGKKDRDGKKGHDGKPASDIEVLKRQLEALKRENEGLRKRLEKR</sequence>
<organism evidence="2">
    <name type="scientific">marine metagenome</name>
    <dbReference type="NCBI Taxonomy" id="408172"/>
    <lineage>
        <taxon>unclassified sequences</taxon>
        <taxon>metagenomes</taxon>
        <taxon>ecological metagenomes</taxon>
    </lineage>
</organism>
<name>A0A383C1W2_9ZZZZ</name>
<feature type="compositionally biased region" description="Basic and acidic residues" evidence="1">
    <location>
        <begin position="89"/>
        <end position="122"/>
    </location>
</feature>
<protein>
    <submittedName>
        <fullName evidence="2">Uncharacterized protein</fullName>
    </submittedName>
</protein>
<feature type="non-terminal residue" evidence="2">
    <location>
        <position position="1"/>
    </location>
</feature>
<dbReference type="EMBL" id="UINC01204712">
    <property type="protein sequence ID" value="SVE25565.1"/>
    <property type="molecule type" value="Genomic_DNA"/>
</dbReference>